<comment type="caution">
    <text evidence="6">The sequence shown here is derived from an EMBL/GenBank/DDBJ whole genome shotgun (WGS) entry which is preliminary data.</text>
</comment>
<dbReference type="InterPro" id="IPR050808">
    <property type="entry name" value="Phage_Integrase"/>
</dbReference>
<evidence type="ECO:0000256" key="2">
    <source>
        <dbReference type="ARBA" id="ARBA00022908"/>
    </source>
</evidence>
<dbReference type="Gene3D" id="1.10.150.130">
    <property type="match status" value="1"/>
</dbReference>
<dbReference type="PANTHER" id="PTHR30629:SF2">
    <property type="entry name" value="PROPHAGE INTEGRASE INTS-RELATED"/>
    <property type="match status" value="1"/>
</dbReference>
<proteinExistence type="inferred from homology"/>
<dbReference type="Pfam" id="PF00589">
    <property type="entry name" value="Phage_integrase"/>
    <property type="match status" value="1"/>
</dbReference>
<dbReference type="SUPFAM" id="SSF56349">
    <property type="entry name" value="DNA breaking-rejoining enzymes"/>
    <property type="match status" value="1"/>
</dbReference>
<dbReference type="InterPro" id="IPR053876">
    <property type="entry name" value="Phage_int_M"/>
</dbReference>
<dbReference type="PANTHER" id="PTHR30629">
    <property type="entry name" value="PROPHAGE INTEGRASE"/>
    <property type="match status" value="1"/>
</dbReference>
<dbReference type="Pfam" id="PF22022">
    <property type="entry name" value="Phage_int_M"/>
    <property type="match status" value="1"/>
</dbReference>
<dbReference type="Gene3D" id="3.30.160.390">
    <property type="entry name" value="Integrase, DNA-binding domain"/>
    <property type="match status" value="1"/>
</dbReference>
<evidence type="ECO:0000313" key="6">
    <source>
        <dbReference type="EMBL" id="MDP4573863.1"/>
    </source>
</evidence>
<dbReference type="PROSITE" id="PS51898">
    <property type="entry name" value="TYR_RECOMBINASE"/>
    <property type="match status" value="1"/>
</dbReference>
<dbReference type="EMBL" id="JAVAIM010000001">
    <property type="protein sequence ID" value="MDP4573863.1"/>
    <property type="molecule type" value="Genomic_DNA"/>
</dbReference>
<dbReference type="InterPro" id="IPR038488">
    <property type="entry name" value="Integrase_DNA-bd_sf"/>
</dbReference>
<dbReference type="InterPro" id="IPR002104">
    <property type="entry name" value="Integrase_catalytic"/>
</dbReference>
<dbReference type="Pfam" id="PF13356">
    <property type="entry name" value="Arm-DNA-bind_3"/>
    <property type="match status" value="1"/>
</dbReference>
<accession>A0ABT9HL35</accession>
<evidence type="ECO:0000256" key="1">
    <source>
        <dbReference type="ARBA" id="ARBA00008857"/>
    </source>
</evidence>
<dbReference type="InterPro" id="IPR010998">
    <property type="entry name" value="Integrase_recombinase_N"/>
</dbReference>
<evidence type="ECO:0000256" key="4">
    <source>
        <dbReference type="ARBA" id="ARBA00023172"/>
    </source>
</evidence>
<sequence length="387" mass="42740">MAKLTALAVKNAKPGRHGDGAGLYLLVKPSGAKSWVLRVQKHGKRRDIGLGSVAALTLAEARERAAELRKHALNGRDPVAERDRDIRPTPSFREATIETHAALKPSWVEKNAAAFLTSLETYAHPTLGDLRVDSIKAAHILSALTPIWIAKPELARKVRMRIGQVLNFAHSKGWRAAEAPNRAVSLGLPKQPKGRNFSAMPYEQVPKFVAGLQKNSPTAGRRALLFLILTAARPGEVRHARWEQFDLAKSDWNRPPEIMKEREAHTITLNAAAVGLLKELQGSQLPSKNGLVFPGARGNPLSDMTMRKVLRDAGLPFDAHGFRSSFRDWAAEQMPAIPDAVAEAALAHAVPDKIVRAYRRTKFVSMRRELLEAWAKHIFEGQDIEQS</sequence>
<evidence type="ECO:0000256" key="3">
    <source>
        <dbReference type="ARBA" id="ARBA00023125"/>
    </source>
</evidence>
<organism evidence="6 7">
    <name type="scientific">Qipengyuania profundimaris</name>
    <dbReference type="NCBI Taxonomy" id="3067652"/>
    <lineage>
        <taxon>Bacteria</taxon>
        <taxon>Pseudomonadati</taxon>
        <taxon>Pseudomonadota</taxon>
        <taxon>Alphaproteobacteria</taxon>
        <taxon>Sphingomonadales</taxon>
        <taxon>Erythrobacteraceae</taxon>
        <taxon>Qipengyuania</taxon>
    </lineage>
</organism>
<dbReference type="InterPro" id="IPR011010">
    <property type="entry name" value="DNA_brk_join_enz"/>
</dbReference>
<dbReference type="GO" id="GO:0003677">
    <property type="term" value="F:DNA binding"/>
    <property type="evidence" value="ECO:0007669"/>
    <property type="project" value="UniProtKB-KW"/>
</dbReference>
<name>A0ABT9HL35_9SPHN</name>
<keyword evidence="2" id="KW-0229">DNA integration</keyword>
<keyword evidence="7" id="KW-1185">Reference proteome</keyword>
<dbReference type="InterPro" id="IPR025166">
    <property type="entry name" value="Integrase_DNA_bind_dom"/>
</dbReference>
<keyword evidence="3 6" id="KW-0238">DNA-binding</keyword>
<keyword evidence="4" id="KW-0233">DNA recombination</keyword>
<reference evidence="6 7" key="1">
    <citation type="submission" date="2023-08" db="EMBL/GenBank/DDBJ databases">
        <title>genomic of G39.</title>
        <authorList>
            <person name="Wang Y."/>
        </authorList>
    </citation>
    <scope>NUCLEOTIDE SEQUENCE [LARGE SCALE GENOMIC DNA]</scope>
    <source>
        <strain evidence="6 7">G39</strain>
    </source>
</reference>
<gene>
    <name evidence="6" type="ORF">Q9K02_01760</name>
</gene>
<feature type="domain" description="Tyr recombinase" evidence="5">
    <location>
        <begin position="195"/>
        <end position="372"/>
    </location>
</feature>
<dbReference type="Proteomes" id="UP001240639">
    <property type="component" value="Unassembled WGS sequence"/>
</dbReference>
<evidence type="ECO:0000259" key="5">
    <source>
        <dbReference type="PROSITE" id="PS51898"/>
    </source>
</evidence>
<dbReference type="Gene3D" id="1.10.443.10">
    <property type="entry name" value="Intergrase catalytic core"/>
    <property type="match status" value="1"/>
</dbReference>
<comment type="similarity">
    <text evidence="1">Belongs to the 'phage' integrase family.</text>
</comment>
<protein>
    <submittedName>
        <fullName evidence="6">Integrase arm-type DNA-binding domain-containing protein</fullName>
    </submittedName>
</protein>
<evidence type="ECO:0000313" key="7">
    <source>
        <dbReference type="Proteomes" id="UP001240639"/>
    </source>
</evidence>
<dbReference type="RefSeq" id="WP_305931328.1">
    <property type="nucleotide sequence ID" value="NZ_JAVAIM010000001.1"/>
</dbReference>
<dbReference type="InterPro" id="IPR013762">
    <property type="entry name" value="Integrase-like_cat_sf"/>
</dbReference>